<dbReference type="GO" id="GO:0016887">
    <property type="term" value="F:ATP hydrolysis activity"/>
    <property type="evidence" value="ECO:0007669"/>
    <property type="project" value="InterPro"/>
</dbReference>
<dbReference type="InterPro" id="IPR045261">
    <property type="entry name" value="MORC_ATPase"/>
</dbReference>
<keyword evidence="4" id="KW-0378">Hydrolase</keyword>
<keyword evidence="6" id="KW-0156">Chromatin regulator</keyword>
<dbReference type="KEGG" id="qsa:O6P43_008931"/>
<evidence type="ECO:0000256" key="2">
    <source>
        <dbReference type="ARBA" id="ARBA00007845"/>
    </source>
</evidence>
<dbReference type="PANTHER" id="PTHR23336:SF44">
    <property type="entry name" value="PROTEIN MICRORCHIDIA 6"/>
    <property type="match status" value="1"/>
</dbReference>
<evidence type="ECO:0000256" key="6">
    <source>
        <dbReference type="ARBA" id="ARBA00022853"/>
    </source>
</evidence>
<dbReference type="GO" id="GO:0031349">
    <property type="term" value="P:positive regulation of defense response"/>
    <property type="evidence" value="ECO:0007669"/>
    <property type="project" value="UniProtKB-ARBA"/>
</dbReference>
<reference evidence="13" key="1">
    <citation type="journal article" date="2023" name="Science">
        <title>Elucidation of the pathway for biosynthesis of saponin adjuvants from the soapbark tree.</title>
        <authorList>
            <person name="Reed J."/>
            <person name="Orme A."/>
            <person name="El-Demerdash A."/>
            <person name="Owen C."/>
            <person name="Martin L.B.B."/>
            <person name="Misra R.C."/>
            <person name="Kikuchi S."/>
            <person name="Rejzek M."/>
            <person name="Martin A.C."/>
            <person name="Harkess A."/>
            <person name="Leebens-Mack J."/>
            <person name="Louveau T."/>
            <person name="Stephenson M.J."/>
            <person name="Osbourn A."/>
        </authorList>
    </citation>
    <scope>NUCLEOTIDE SEQUENCE</scope>
    <source>
        <strain evidence="13">S10</strain>
    </source>
</reference>
<evidence type="ECO:0000256" key="7">
    <source>
        <dbReference type="ARBA" id="ARBA00023054"/>
    </source>
</evidence>
<evidence type="ECO:0000259" key="12">
    <source>
        <dbReference type="Pfam" id="PF17942"/>
    </source>
</evidence>
<dbReference type="GO" id="GO:0006281">
    <property type="term" value="P:DNA repair"/>
    <property type="evidence" value="ECO:0007669"/>
    <property type="project" value="UniProtKB-KW"/>
</dbReference>
<comment type="subcellular location">
    <subcellularLocation>
        <location evidence="1">Nucleus</location>
    </subcellularLocation>
</comment>
<name>A0AAD7M6D5_QUISA</name>
<dbReference type="GO" id="GO:0006325">
    <property type="term" value="P:chromatin organization"/>
    <property type="evidence" value="ECO:0007669"/>
    <property type="project" value="UniProtKB-KW"/>
</dbReference>
<dbReference type="Pfam" id="PF13589">
    <property type="entry name" value="HATPase_c_3"/>
    <property type="match status" value="1"/>
</dbReference>
<dbReference type="Pfam" id="PF17942">
    <property type="entry name" value="Morc6_S5"/>
    <property type="match status" value="1"/>
</dbReference>
<evidence type="ECO:0000256" key="8">
    <source>
        <dbReference type="ARBA" id="ARBA00023158"/>
    </source>
</evidence>
<keyword evidence="5" id="KW-0227">DNA damage</keyword>
<comment type="similarity">
    <text evidence="2">Belongs to the MORC ATPase protein family.</text>
</comment>
<keyword evidence="3" id="KW-0540">Nuclease</keyword>
<dbReference type="Gene3D" id="3.30.565.10">
    <property type="entry name" value="Histidine kinase-like ATPase, C-terminal domain"/>
    <property type="match status" value="1"/>
</dbReference>
<protein>
    <submittedName>
        <fullName evidence="13">Protein MICRORCHIDIA 6</fullName>
    </submittedName>
</protein>
<dbReference type="GO" id="GO:0004519">
    <property type="term" value="F:endonuclease activity"/>
    <property type="evidence" value="ECO:0007669"/>
    <property type="project" value="UniProtKB-KW"/>
</dbReference>
<feature type="coiled-coil region" evidence="11">
    <location>
        <begin position="641"/>
        <end position="668"/>
    </location>
</feature>
<evidence type="ECO:0000256" key="5">
    <source>
        <dbReference type="ARBA" id="ARBA00022763"/>
    </source>
</evidence>
<comment type="caution">
    <text evidence="13">The sequence shown here is derived from an EMBL/GenBank/DDBJ whole genome shotgun (WGS) entry which is preliminary data.</text>
</comment>
<evidence type="ECO:0000256" key="9">
    <source>
        <dbReference type="ARBA" id="ARBA00023204"/>
    </source>
</evidence>
<dbReference type="EMBL" id="JARAOO010000004">
    <property type="protein sequence ID" value="KAJ7970805.1"/>
    <property type="molecule type" value="Genomic_DNA"/>
</dbReference>
<dbReference type="AlphaFoldDB" id="A0AAD7M6D5"/>
<evidence type="ECO:0000313" key="14">
    <source>
        <dbReference type="Proteomes" id="UP001163823"/>
    </source>
</evidence>
<evidence type="ECO:0000256" key="10">
    <source>
        <dbReference type="ARBA" id="ARBA00023242"/>
    </source>
</evidence>
<feature type="domain" description="Morc S5" evidence="12">
    <location>
        <begin position="370"/>
        <end position="508"/>
    </location>
</feature>
<organism evidence="13 14">
    <name type="scientific">Quillaja saponaria</name>
    <name type="common">Soap bark tree</name>
    <dbReference type="NCBI Taxonomy" id="32244"/>
    <lineage>
        <taxon>Eukaryota</taxon>
        <taxon>Viridiplantae</taxon>
        <taxon>Streptophyta</taxon>
        <taxon>Embryophyta</taxon>
        <taxon>Tracheophyta</taxon>
        <taxon>Spermatophyta</taxon>
        <taxon>Magnoliopsida</taxon>
        <taxon>eudicotyledons</taxon>
        <taxon>Gunneridae</taxon>
        <taxon>Pentapetalae</taxon>
        <taxon>rosids</taxon>
        <taxon>fabids</taxon>
        <taxon>Fabales</taxon>
        <taxon>Quillajaceae</taxon>
        <taxon>Quillaja</taxon>
    </lineage>
</organism>
<keyword evidence="4" id="KW-0255">Endonuclease</keyword>
<sequence length="682" mass="77966">MMKCSNLVDLCNDDFRESVVEQGRKEKALVSATIQVKENNIVKKIWLEESESQPRQDKENRRADAFSTRRHNINMLSYDSYSVDWLSIPSSPPIFRHFWKAGNYEMEGQVSKTASQSNGKNHLLIHPMFLHSNATSHKWVFGAIAELLDNSVDEIQNGATFVLVDKITNPRDGTPALLIQDDGGGMDPEAIRHCMSFGFSKRESQSSIGQYGNGFKTSSMRLGADVIVFSRHWEKGSLTQSVGLLSYTFLRQAAHDRIVLPVVDYEFNTTTKTFVPIFCHGKEHFSSNLSMLLQWSPYSMEEELLKFDDIGQHGTKIVIYILWLNNDGSMELDFDSDIEDIRISGDQKLFQAGNQMKPVYDQHMANQYKFSLRVYASILYLRLPDSFRIFLRGRVIEHHNIANDLKYPEFILYRPNGGGNMEAIFVTTIGFLKEAPHVNIHGFNIYHRNRLILPFWPVLKVANGTGRGVVGVLEANYIQPTHNKQDFEKTSLFQKLEDRLKHMIVEYWHLHCELIGYQKIKRAHAAPLPSFESQTSTYGRYQEQPVLMKEKSPKISRVVPITVGLVEDPVATTLEGSRRYTDTSAARSLLGIKSKRKDSDPAVDLQYAKKHIGDEIRATDIDCVRNGQTNRSIEKPIGVEEMRILQENKKLRSRLSELEKRERELIVKVTGSRRGNSLFAKI</sequence>
<evidence type="ECO:0000256" key="3">
    <source>
        <dbReference type="ARBA" id="ARBA00022722"/>
    </source>
</evidence>
<proteinExistence type="inferred from homology"/>
<evidence type="ECO:0000313" key="13">
    <source>
        <dbReference type="EMBL" id="KAJ7970806.1"/>
    </source>
</evidence>
<keyword evidence="7 11" id="KW-0175">Coiled coil</keyword>
<keyword evidence="14" id="KW-1185">Reference proteome</keyword>
<evidence type="ECO:0000256" key="1">
    <source>
        <dbReference type="ARBA" id="ARBA00004123"/>
    </source>
</evidence>
<keyword evidence="8" id="KW-0943">RNA-mediated gene silencing</keyword>
<evidence type="ECO:0000256" key="11">
    <source>
        <dbReference type="SAM" id="Coils"/>
    </source>
</evidence>
<dbReference type="GO" id="GO:0031047">
    <property type="term" value="P:regulatory ncRNA-mediated gene silencing"/>
    <property type="evidence" value="ECO:0007669"/>
    <property type="project" value="UniProtKB-KW"/>
</dbReference>
<dbReference type="PANTHER" id="PTHR23336">
    <property type="entry name" value="ZINC FINGER CW-TYPE COILED-COIL DOMAIN PROTEIN 3"/>
    <property type="match status" value="1"/>
</dbReference>
<keyword evidence="10" id="KW-0539">Nucleus</keyword>
<dbReference type="Proteomes" id="UP001163823">
    <property type="component" value="Chromosome 4"/>
</dbReference>
<dbReference type="EMBL" id="JARAOO010000004">
    <property type="protein sequence ID" value="KAJ7970806.1"/>
    <property type="molecule type" value="Genomic_DNA"/>
</dbReference>
<dbReference type="InterPro" id="IPR041006">
    <property type="entry name" value="Morc_S5"/>
</dbReference>
<dbReference type="InterPro" id="IPR036890">
    <property type="entry name" value="HATPase_C_sf"/>
</dbReference>
<gene>
    <name evidence="13" type="ORF">O6P43_008931</name>
</gene>
<dbReference type="SUPFAM" id="SSF55874">
    <property type="entry name" value="ATPase domain of HSP90 chaperone/DNA topoisomerase II/histidine kinase"/>
    <property type="match status" value="1"/>
</dbReference>
<dbReference type="GO" id="GO:0005634">
    <property type="term" value="C:nucleus"/>
    <property type="evidence" value="ECO:0007669"/>
    <property type="project" value="UniProtKB-SubCell"/>
</dbReference>
<keyword evidence="9" id="KW-0234">DNA repair</keyword>
<accession>A0AAD7M6D5</accession>
<evidence type="ECO:0000256" key="4">
    <source>
        <dbReference type="ARBA" id="ARBA00022759"/>
    </source>
</evidence>